<feature type="compositionally biased region" description="Polar residues" evidence="7">
    <location>
        <begin position="1"/>
        <end position="16"/>
    </location>
</feature>
<evidence type="ECO:0000256" key="3">
    <source>
        <dbReference type="ARBA" id="ARBA00022554"/>
    </source>
</evidence>
<keyword evidence="6 8" id="KW-0472">Membrane</keyword>
<feature type="transmembrane region" description="Helical" evidence="8">
    <location>
        <begin position="165"/>
        <end position="184"/>
    </location>
</feature>
<dbReference type="GO" id="GO:0000324">
    <property type="term" value="C:fungal-type vacuole"/>
    <property type="evidence" value="ECO:0007669"/>
    <property type="project" value="TreeGrafter"/>
</dbReference>
<dbReference type="Proteomes" id="UP001194746">
    <property type="component" value="Unassembled WGS sequence"/>
</dbReference>
<evidence type="ECO:0000256" key="8">
    <source>
        <dbReference type="SAM" id="Phobius"/>
    </source>
</evidence>
<evidence type="ECO:0000256" key="4">
    <source>
        <dbReference type="ARBA" id="ARBA00022692"/>
    </source>
</evidence>
<dbReference type="InterPro" id="IPR011531">
    <property type="entry name" value="HCO3_transpt-like_TM_dom"/>
</dbReference>
<feature type="transmembrane region" description="Helical" evidence="8">
    <location>
        <begin position="448"/>
        <end position="466"/>
    </location>
</feature>
<keyword evidence="11" id="KW-1185">Reference proteome</keyword>
<feature type="compositionally biased region" description="Basic and acidic residues" evidence="7">
    <location>
        <begin position="21"/>
        <end position="31"/>
    </location>
</feature>
<organism evidence="10 11">
    <name type="scientific">Aspergillus nanangensis</name>
    <dbReference type="NCBI Taxonomy" id="2582783"/>
    <lineage>
        <taxon>Eukaryota</taxon>
        <taxon>Fungi</taxon>
        <taxon>Dikarya</taxon>
        <taxon>Ascomycota</taxon>
        <taxon>Pezizomycotina</taxon>
        <taxon>Eurotiomycetes</taxon>
        <taxon>Eurotiomycetidae</taxon>
        <taxon>Eurotiales</taxon>
        <taxon>Aspergillaceae</taxon>
        <taxon>Aspergillus</taxon>
        <taxon>Aspergillus subgen. Circumdati</taxon>
    </lineage>
</organism>
<feature type="transmembrane region" description="Helical" evidence="8">
    <location>
        <begin position="499"/>
        <end position="518"/>
    </location>
</feature>
<dbReference type="GO" id="GO:0005774">
    <property type="term" value="C:vacuolar membrane"/>
    <property type="evidence" value="ECO:0007669"/>
    <property type="project" value="UniProtKB-SubCell"/>
</dbReference>
<feature type="domain" description="Bicarbonate transporter-like transmembrane" evidence="9">
    <location>
        <begin position="57"/>
        <end position="222"/>
    </location>
</feature>
<evidence type="ECO:0000256" key="7">
    <source>
        <dbReference type="SAM" id="MobiDB-lite"/>
    </source>
</evidence>
<feature type="transmembrane region" description="Helical" evidence="8">
    <location>
        <begin position="270"/>
        <end position="290"/>
    </location>
</feature>
<comment type="subcellular location">
    <subcellularLocation>
        <location evidence="1">Vacuole membrane</location>
        <topology evidence="1">Multi-pass membrane protein</topology>
    </subcellularLocation>
</comment>
<evidence type="ECO:0000256" key="5">
    <source>
        <dbReference type="ARBA" id="ARBA00022989"/>
    </source>
</evidence>
<dbReference type="Pfam" id="PF00955">
    <property type="entry name" value="HCO3_cotransp"/>
    <property type="match status" value="2"/>
</dbReference>
<dbReference type="PANTHER" id="PTHR11453:SF82">
    <property type="entry name" value="BORON TRANSPORTER 1"/>
    <property type="match status" value="1"/>
</dbReference>
<keyword evidence="3" id="KW-0926">Vacuole</keyword>
<feature type="transmembrane region" description="Helical" evidence="8">
    <location>
        <begin position="89"/>
        <end position="107"/>
    </location>
</feature>
<evidence type="ECO:0000259" key="9">
    <source>
        <dbReference type="Pfam" id="PF00955"/>
    </source>
</evidence>
<feature type="transmembrane region" description="Helical" evidence="8">
    <location>
        <begin position="231"/>
        <end position="249"/>
    </location>
</feature>
<dbReference type="GO" id="GO:0080139">
    <property type="term" value="F:borate efflux transmembrane transporter activity"/>
    <property type="evidence" value="ECO:0007669"/>
    <property type="project" value="TreeGrafter"/>
</dbReference>
<feature type="transmembrane region" description="Helical" evidence="8">
    <location>
        <begin position="191"/>
        <end position="211"/>
    </location>
</feature>
<feature type="transmembrane region" description="Helical" evidence="8">
    <location>
        <begin position="310"/>
        <end position="336"/>
    </location>
</feature>
<sequence>MSPPDITSPQSPSLDSTPPDDLSHGKAEEGQSQRTTQTPTPEVDSAERESIRRRFQLFQGIKHNLRRRAPFYWSDWTDAWNYRVIPASANIYFLNILPALAFSLEMFDRTDQSYGVNEVLLAAVIGSVIFSFFATQPLPILAITGPITVFNYTVYDIVTPRGTPYLPFMCWVGIWSGIMQWILAITNACNALTYVTRFSCDTFSFFVAVVYLEKGIQFLVRQWALAGETSAYLSIVVALLTFMSGWICLQTSRGTLFQRHIRKVIEDYGTPLTIVFFSGFVHLGFMREIHLETLPISRAFFPTLDRPWLVRFWEISVGDVFLAFPFAMLLTILLFFDHNVSSLIAQGSEFPLRKPAGFHWDFFLLGVNSIITGIIGVPLAYAHIPQSPFHTVSLSVTKDIATYADIDTGRQASQRIVERVVEQRVSNLAQGLLILGTMTGPILHALKLIPQGVLAGLLFIMAFQALQDNGLVQKIIFLAQDHRLRSARSPFWRVTRRRAVWGFVGIQIVAFGCILAVTQTVAAVAVPVLIMSLVPMRTVLLPMVFTLEELRVLDVATASLFTMESVGGG</sequence>
<dbReference type="InterPro" id="IPR003020">
    <property type="entry name" value="HCO3_transpt_euk"/>
</dbReference>
<protein>
    <recommendedName>
        <fullName evidence="9">Bicarbonate transporter-like transmembrane domain-containing protein</fullName>
    </recommendedName>
</protein>
<reference evidence="10" key="1">
    <citation type="journal article" date="2019" name="Beilstein J. Org. Chem.">
        <title>Nanangenines: drimane sesquiterpenoids as the dominant metabolite cohort of a novel Australian fungus, Aspergillus nanangensis.</title>
        <authorList>
            <person name="Lacey H.J."/>
            <person name="Gilchrist C.L.M."/>
            <person name="Crombie A."/>
            <person name="Kalaitzis J.A."/>
            <person name="Vuong D."/>
            <person name="Rutledge P.J."/>
            <person name="Turner P."/>
            <person name="Pitt J.I."/>
            <person name="Lacey E."/>
            <person name="Chooi Y.H."/>
            <person name="Piggott A.M."/>
        </authorList>
    </citation>
    <scope>NUCLEOTIDE SEQUENCE</scope>
    <source>
        <strain evidence="10">MST-FP2251</strain>
    </source>
</reference>
<evidence type="ECO:0000256" key="6">
    <source>
        <dbReference type="ARBA" id="ARBA00023136"/>
    </source>
</evidence>
<dbReference type="GO" id="GO:0006820">
    <property type="term" value="P:monoatomic anion transport"/>
    <property type="evidence" value="ECO:0007669"/>
    <property type="project" value="InterPro"/>
</dbReference>
<reference evidence="10" key="2">
    <citation type="submission" date="2020-02" db="EMBL/GenBank/DDBJ databases">
        <authorList>
            <person name="Gilchrist C.L.M."/>
            <person name="Chooi Y.-H."/>
        </authorList>
    </citation>
    <scope>NUCLEOTIDE SEQUENCE</scope>
    <source>
        <strain evidence="10">MST-FP2251</strain>
    </source>
</reference>
<keyword evidence="4 8" id="KW-0812">Transmembrane</keyword>
<comment type="caution">
    <text evidence="10">The sequence shown here is derived from an EMBL/GenBank/DDBJ whole genome shotgun (WGS) entry which is preliminary data.</text>
</comment>
<evidence type="ECO:0000313" key="10">
    <source>
        <dbReference type="EMBL" id="KAF9887362.1"/>
    </source>
</evidence>
<dbReference type="FunFam" id="1.10.287.570:FF:000003">
    <property type="entry name" value="Anion exchange family protein"/>
    <property type="match status" value="1"/>
</dbReference>
<dbReference type="AlphaFoldDB" id="A0AAD4CJD3"/>
<dbReference type="GO" id="GO:0005452">
    <property type="term" value="F:solute:inorganic anion antiporter activity"/>
    <property type="evidence" value="ECO:0007669"/>
    <property type="project" value="InterPro"/>
</dbReference>
<keyword evidence="5 8" id="KW-1133">Transmembrane helix</keyword>
<feature type="transmembrane region" description="Helical" evidence="8">
    <location>
        <begin position="524"/>
        <end position="545"/>
    </location>
</feature>
<dbReference type="GO" id="GO:0005886">
    <property type="term" value="C:plasma membrane"/>
    <property type="evidence" value="ECO:0007669"/>
    <property type="project" value="TreeGrafter"/>
</dbReference>
<evidence type="ECO:0000256" key="2">
    <source>
        <dbReference type="ARBA" id="ARBA00010993"/>
    </source>
</evidence>
<gene>
    <name evidence="10" type="ORF">FE257_010217</name>
</gene>
<feature type="transmembrane region" description="Helical" evidence="8">
    <location>
        <begin position="119"/>
        <end position="145"/>
    </location>
</feature>
<dbReference type="GO" id="GO:0050801">
    <property type="term" value="P:monoatomic ion homeostasis"/>
    <property type="evidence" value="ECO:0007669"/>
    <property type="project" value="TreeGrafter"/>
</dbReference>
<evidence type="ECO:0000256" key="1">
    <source>
        <dbReference type="ARBA" id="ARBA00004128"/>
    </source>
</evidence>
<feature type="transmembrane region" description="Helical" evidence="8">
    <location>
        <begin position="362"/>
        <end position="384"/>
    </location>
</feature>
<accession>A0AAD4CJD3</accession>
<dbReference type="EMBL" id="VCAU01000062">
    <property type="protein sequence ID" value="KAF9887362.1"/>
    <property type="molecule type" value="Genomic_DNA"/>
</dbReference>
<evidence type="ECO:0000313" key="11">
    <source>
        <dbReference type="Proteomes" id="UP001194746"/>
    </source>
</evidence>
<proteinExistence type="inferred from homology"/>
<dbReference type="PANTHER" id="PTHR11453">
    <property type="entry name" value="ANION EXCHANGE PROTEIN"/>
    <property type="match status" value="1"/>
</dbReference>
<name>A0AAD4CJD3_ASPNN</name>
<dbReference type="Gene3D" id="1.10.287.570">
    <property type="entry name" value="Helical hairpin bin"/>
    <property type="match status" value="1"/>
</dbReference>
<feature type="region of interest" description="Disordered" evidence="7">
    <location>
        <begin position="1"/>
        <end position="49"/>
    </location>
</feature>
<comment type="similarity">
    <text evidence="2">Belongs to the anion exchanger (TC 2.A.31) family.</text>
</comment>
<feature type="domain" description="Bicarbonate transporter-like transmembrane" evidence="9">
    <location>
        <begin position="230"/>
        <end position="555"/>
    </location>
</feature>